<protein>
    <submittedName>
        <fullName evidence="11">Urea carboxylase</fullName>
        <ecNumber evidence="11">6.3.4.6</ecNumber>
    </submittedName>
</protein>
<dbReference type="InterPro" id="IPR003778">
    <property type="entry name" value="CT_A_B"/>
</dbReference>
<evidence type="ECO:0000256" key="2">
    <source>
        <dbReference type="ARBA" id="ARBA00022598"/>
    </source>
</evidence>
<evidence type="ECO:0000256" key="7">
    <source>
        <dbReference type="PROSITE-ProRule" id="PRU00409"/>
    </source>
</evidence>
<dbReference type="InterPro" id="IPR011764">
    <property type="entry name" value="Biotin_carboxylation_dom"/>
</dbReference>
<dbReference type="SMART" id="SM00797">
    <property type="entry name" value="AHS2"/>
    <property type="match status" value="1"/>
</dbReference>
<dbReference type="CDD" id="cd06850">
    <property type="entry name" value="biotinyl_domain"/>
    <property type="match status" value="1"/>
</dbReference>
<dbReference type="NCBIfam" id="TIGR02712">
    <property type="entry name" value="urea_carbox"/>
    <property type="match status" value="1"/>
</dbReference>
<evidence type="ECO:0000259" key="8">
    <source>
        <dbReference type="PROSITE" id="PS50968"/>
    </source>
</evidence>
<dbReference type="SUPFAM" id="SSF56059">
    <property type="entry name" value="Glutathione synthetase ATP-binding domain-like"/>
    <property type="match status" value="1"/>
</dbReference>
<dbReference type="InterPro" id="IPR003833">
    <property type="entry name" value="CT_C_D"/>
</dbReference>
<dbReference type="EMBL" id="CP077089">
    <property type="protein sequence ID" value="QXI07606.1"/>
    <property type="molecule type" value="Genomic_DNA"/>
</dbReference>
<dbReference type="InterPro" id="IPR005479">
    <property type="entry name" value="CPAse_ATP-bd"/>
</dbReference>
<dbReference type="InterPro" id="IPR011054">
    <property type="entry name" value="Rudment_hybrid_motif"/>
</dbReference>
<accession>A0ABX8Q2V8</accession>
<dbReference type="SMART" id="SM00878">
    <property type="entry name" value="Biotin_carb_C"/>
    <property type="match status" value="1"/>
</dbReference>
<dbReference type="RefSeq" id="WP_186612667.1">
    <property type="nucleotide sequence ID" value="NZ_CP077089.1"/>
</dbReference>
<keyword evidence="5 7" id="KW-0067">ATP-binding</keyword>
<dbReference type="PROSITE" id="PS00866">
    <property type="entry name" value="CPSASE_1"/>
    <property type="match status" value="1"/>
</dbReference>
<dbReference type="Gene3D" id="2.40.50.100">
    <property type="match status" value="1"/>
</dbReference>
<dbReference type="Proteomes" id="UP000646386">
    <property type="component" value="Chromosome"/>
</dbReference>
<keyword evidence="6" id="KW-0092">Biotin</keyword>
<evidence type="ECO:0000256" key="5">
    <source>
        <dbReference type="ARBA" id="ARBA00022840"/>
    </source>
</evidence>
<dbReference type="PROSITE" id="PS50979">
    <property type="entry name" value="BC"/>
    <property type="match status" value="1"/>
</dbReference>
<dbReference type="SUPFAM" id="SSF160467">
    <property type="entry name" value="PH0987 N-terminal domain-like"/>
    <property type="match status" value="1"/>
</dbReference>
<dbReference type="SMART" id="SM00796">
    <property type="entry name" value="AHS1"/>
    <property type="match status" value="1"/>
</dbReference>
<evidence type="ECO:0000256" key="1">
    <source>
        <dbReference type="ARBA" id="ARBA00001953"/>
    </source>
</evidence>
<dbReference type="InterPro" id="IPR011053">
    <property type="entry name" value="Single_hybrid_motif"/>
</dbReference>
<evidence type="ECO:0000256" key="6">
    <source>
        <dbReference type="ARBA" id="ARBA00023267"/>
    </source>
</evidence>
<organism evidence="11 12">
    <name type="scientific">Pseudomonas tensinigenes</name>
    <dbReference type="NCBI Taxonomy" id="2745511"/>
    <lineage>
        <taxon>Bacteria</taxon>
        <taxon>Pseudomonadati</taxon>
        <taxon>Pseudomonadota</taxon>
        <taxon>Gammaproteobacteria</taxon>
        <taxon>Pseudomonadales</taxon>
        <taxon>Pseudomonadaceae</taxon>
        <taxon>Pseudomonas</taxon>
    </lineage>
</organism>
<evidence type="ECO:0000259" key="9">
    <source>
        <dbReference type="PROSITE" id="PS50975"/>
    </source>
</evidence>
<dbReference type="EC" id="6.3.4.6" evidence="11"/>
<dbReference type="PROSITE" id="PS00867">
    <property type="entry name" value="CPSASE_2"/>
    <property type="match status" value="1"/>
</dbReference>
<dbReference type="InterPro" id="IPR005481">
    <property type="entry name" value="BC-like_N"/>
</dbReference>
<dbReference type="Pfam" id="PF00364">
    <property type="entry name" value="Biotin_lipoyl"/>
    <property type="match status" value="1"/>
</dbReference>
<gene>
    <name evidence="11" type="primary">uca</name>
    <name evidence="11" type="ORF">HU718_007860</name>
</gene>
<evidence type="ECO:0000256" key="3">
    <source>
        <dbReference type="ARBA" id="ARBA00022741"/>
    </source>
</evidence>
<evidence type="ECO:0000259" key="10">
    <source>
        <dbReference type="PROSITE" id="PS50979"/>
    </source>
</evidence>
<evidence type="ECO:0000313" key="11">
    <source>
        <dbReference type="EMBL" id="QXI07606.1"/>
    </source>
</evidence>
<dbReference type="Pfam" id="PF02626">
    <property type="entry name" value="CT_A_B"/>
    <property type="match status" value="1"/>
</dbReference>
<name>A0ABX8Q2V8_9PSED</name>
<keyword evidence="3 7" id="KW-0547">Nucleotide-binding</keyword>
<dbReference type="InterPro" id="IPR050856">
    <property type="entry name" value="Biotin_carboxylase_complex"/>
</dbReference>
<dbReference type="Pfam" id="PF02785">
    <property type="entry name" value="Biotin_carb_C"/>
    <property type="match status" value="1"/>
</dbReference>
<reference evidence="11 12" key="2">
    <citation type="journal article" date="2021" name="Microorganisms">
        <title>The Ever-Expanding Pseudomonas Genus: Description of 43 New Species and Partition of the Pseudomonas putida Group.</title>
        <authorList>
            <person name="Girard L."/>
            <person name="Lood C."/>
            <person name="Hofte M."/>
            <person name="Vandamme P."/>
            <person name="Rokni-Zadeh H."/>
            <person name="van Noort V."/>
            <person name="Lavigne R."/>
            <person name="De Mot R."/>
        </authorList>
    </citation>
    <scope>NUCLEOTIDE SEQUENCE [LARGE SCALE GENOMIC DNA]</scope>
    <source>
        <strain evidence="11 12">ZA 5.3</strain>
    </source>
</reference>
<dbReference type="InterPro" id="IPR000089">
    <property type="entry name" value="Biotin_lipoyl"/>
</dbReference>
<dbReference type="Pfam" id="PF00289">
    <property type="entry name" value="Biotin_carb_N"/>
    <property type="match status" value="1"/>
</dbReference>
<dbReference type="PROSITE" id="PS50975">
    <property type="entry name" value="ATP_GRASP"/>
    <property type="match status" value="1"/>
</dbReference>
<keyword evidence="12" id="KW-1185">Reference proteome</keyword>
<keyword evidence="2 11" id="KW-0436">Ligase</keyword>
<feature type="domain" description="Lipoyl-binding" evidence="8">
    <location>
        <begin position="1132"/>
        <end position="1213"/>
    </location>
</feature>
<comment type="cofactor">
    <cofactor evidence="1">
        <name>biotin</name>
        <dbReference type="ChEBI" id="CHEBI:57586"/>
    </cofactor>
</comment>
<dbReference type="SUPFAM" id="SSF51230">
    <property type="entry name" value="Single hybrid motif"/>
    <property type="match status" value="1"/>
</dbReference>
<dbReference type="InterPro" id="IPR016185">
    <property type="entry name" value="PreATP-grasp_dom_sf"/>
</dbReference>
<sequence>MFEKVLIANRGAIACRILRTLASLQVKGVAVYSEADAASLHILHADEAHSLGEGAAAGTYLAVDKILAIAKQSGATAIHPGYGFLSENAAFAEACEAHDIAFIGPTPEQLRVFGLKHTARALAKQHGVPMLEGTELLDSLDAALIAVEQVGYPVMLKSTAGGGGIGMRVCRSASELSESFEAVKRLGQNNFSDAGVFIEKYIQRARHLEVQVFGDGRGEVIALGVRDCSVQRRNQKVLEETPAPNLPDGMADELCAAAIKLAKAVNYRSAGTVEFVFDSEAQRFYFLEVNTRLQVEHGVTEQVWGVDLVRWMVELAAGDLPPLSELIRGLQPEGHAIQARLYAEDPGRDFQPSPGLLTAVEFPPANGIQLRIDTWVEAGCEIPPYFDPMIAKVITWAPTREQARAELHQALGDSLLYGVETNRDYLRQILLDTPFASGEPWTRCLEGLVYRANTFDVLSAGTQTSVQDYPGRLGYWAVGVPPSGPMDSRALRLGNRLLGNAEGAAALEITMSGPLLRFNCAAVVAVTGAPIALTLEGASVPMNTALLIPAGATLHLGSISGAGARSYLCLRGGLQVPDYLGSKSTFTLGQFGGHGGRALRAGDVLHVPALADRSSGQQLALQHIFELPAVRQIRVIYGPHAAPEYFTENYIGTFFETQWEVHFNSSRTGVRLIGPKPEWVRADGGEAGLHPSNIHDNPYAIGAVDFTGDMPVILGPDGPSLGGFVCPVTVIEADLWQLGQLKAGDKIRFIPVNLKTARDLALKWDAPCGSEPAREGDISDTSELIDPAHSRAGSLPQGLMSPVVLELGQGDVRLVARVSGDTHLLLEIGEPELNLVLRFRAHALMQALESKSLHGVIDLTPGIRSLQIHYQPEQLPLADLLGIIAGEWDTVCAANDLQVPSRIVHLPLSWDDPACQLAIEKYMTTVRKDAPWCPSNLEFIRRINDLPNLDEVQRTVFDASYLVMGLGDVYLGAPVATPLDPRHRLVTTKYNPARTWTAENSVGIGGAYMCVYGMEGPGGYQFVGRTLQMWNRYREVAAFDGKPWLLRFFDQIRFYPVSAEELLRIRRDFPLGRFDLNIEHSQLNLADYQAFLNREAVGINAFRAQQQGAFNAERERWIASGQAHFDSEEAVAQTSEDTPLADGEHSVDSHIAGNLWQVQVEAGSRVAAGDVLVILESMKMEIPVLAPMAGVVREIRVQPGSAVRAGQRVVVLELD</sequence>
<evidence type="ECO:0000256" key="4">
    <source>
        <dbReference type="ARBA" id="ARBA00022801"/>
    </source>
</evidence>
<reference evidence="11 12" key="1">
    <citation type="journal article" date="2020" name="Microorganisms">
        <title>Reliable Identification of Environmental Pseudomonas Isolates Using the rpoD Gene.</title>
        <authorList>
            <consortium name="The Broad Institute Genome Sequencing Platform"/>
            <person name="Girard L."/>
            <person name="Lood C."/>
            <person name="Rokni-Zadeh H."/>
            <person name="van Noort V."/>
            <person name="Lavigne R."/>
            <person name="De Mot R."/>
        </authorList>
    </citation>
    <scope>NUCLEOTIDE SEQUENCE [LARGE SCALE GENOMIC DNA]</scope>
    <source>
        <strain evidence="11 12">ZA 5.3</strain>
    </source>
</reference>
<dbReference type="Gene3D" id="3.30.1360.40">
    <property type="match status" value="1"/>
</dbReference>
<dbReference type="Pfam" id="PF02682">
    <property type="entry name" value="CT_C_D"/>
    <property type="match status" value="1"/>
</dbReference>
<dbReference type="InterPro" id="IPR005482">
    <property type="entry name" value="Biotin_COase_C"/>
</dbReference>
<feature type="domain" description="ATP-grasp" evidence="9">
    <location>
        <begin position="120"/>
        <end position="317"/>
    </location>
</feature>
<dbReference type="PANTHER" id="PTHR18866:SF128">
    <property type="entry name" value="UREA AMIDOLYASE"/>
    <property type="match status" value="1"/>
</dbReference>
<dbReference type="SUPFAM" id="SSF52440">
    <property type="entry name" value="PreATP-grasp domain"/>
    <property type="match status" value="1"/>
</dbReference>
<dbReference type="NCBIfam" id="TIGR00724">
    <property type="entry name" value="urea_amlyse_rel"/>
    <property type="match status" value="1"/>
</dbReference>
<dbReference type="InterPro" id="IPR014084">
    <property type="entry name" value="Urea_COase"/>
</dbReference>
<dbReference type="Gene3D" id="3.30.470.20">
    <property type="entry name" value="ATP-grasp fold, B domain"/>
    <property type="match status" value="1"/>
</dbReference>
<dbReference type="SUPFAM" id="SSF50891">
    <property type="entry name" value="Cyclophilin-like"/>
    <property type="match status" value="2"/>
</dbReference>
<keyword evidence="4" id="KW-0378">Hydrolase</keyword>
<feature type="domain" description="Biotin carboxylation" evidence="10">
    <location>
        <begin position="1"/>
        <end position="450"/>
    </location>
</feature>
<evidence type="ECO:0000313" key="12">
    <source>
        <dbReference type="Proteomes" id="UP000646386"/>
    </source>
</evidence>
<dbReference type="PANTHER" id="PTHR18866">
    <property type="entry name" value="CARBOXYLASE:PYRUVATE/ACETYL-COA/PROPIONYL-COA CARBOXYLASE"/>
    <property type="match status" value="1"/>
</dbReference>
<dbReference type="InterPro" id="IPR011761">
    <property type="entry name" value="ATP-grasp"/>
</dbReference>
<dbReference type="PROSITE" id="PS50968">
    <property type="entry name" value="BIOTINYL_LIPOYL"/>
    <property type="match status" value="1"/>
</dbReference>
<proteinExistence type="predicted"/>
<dbReference type="InterPro" id="IPR029000">
    <property type="entry name" value="Cyclophilin-like_dom_sf"/>
</dbReference>
<dbReference type="Gene3D" id="2.40.100.10">
    <property type="entry name" value="Cyclophilin-like"/>
    <property type="match status" value="2"/>
</dbReference>
<dbReference type="GO" id="GO:0004847">
    <property type="term" value="F:urea carboxylase activity"/>
    <property type="evidence" value="ECO:0007669"/>
    <property type="project" value="UniProtKB-EC"/>
</dbReference>
<dbReference type="SUPFAM" id="SSF51246">
    <property type="entry name" value="Rudiment single hybrid motif"/>
    <property type="match status" value="1"/>
</dbReference>
<dbReference type="Pfam" id="PF02786">
    <property type="entry name" value="CPSase_L_D2"/>
    <property type="match status" value="1"/>
</dbReference>